<dbReference type="PIRSF" id="PIRSF037205">
    <property type="entry name" value="UCP037205"/>
    <property type="match status" value="1"/>
</dbReference>
<gene>
    <name evidence="1" type="ORF">EZJ43_15045</name>
</gene>
<dbReference type="EMBL" id="SJCY01000012">
    <property type="protein sequence ID" value="TDG35220.1"/>
    <property type="molecule type" value="Genomic_DNA"/>
</dbReference>
<dbReference type="Pfam" id="PF10013">
    <property type="entry name" value="DUF2256"/>
    <property type="match status" value="1"/>
</dbReference>
<reference evidence="1 2" key="1">
    <citation type="submission" date="2019-02" db="EMBL/GenBank/DDBJ databases">
        <title>Pedobacter sp. nov., a novel speices isolated from soil of pinguins habitat in Antarcitica.</title>
        <authorList>
            <person name="He R.-H."/>
        </authorList>
    </citation>
    <scope>NUCLEOTIDE SEQUENCE [LARGE SCALE GENOMIC DNA]</scope>
    <source>
        <strain evidence="1 2">E01020</strain>
    </source>
</reference>
<name>A0A4R5MI21_9SPHI</name>
<dbReference type="Proteomes" id="UP000295668">
    <property type="component" value="Unassembled WGS sequence"/>
</dbReference>
<evidence type="ECO:0000313" key="1">
    <source>
        <dbReference type="EMBL" id="TDG35220.1"/>
    </source>
</evidence>
<dbReference type="OrthoDB" id="27194at2"/>
<evidence type="ECO:0000313" key="2">
    <source>
        <dbReference type="Proteomes" id="UP000295668"/>
    </source>
</evidence>
<dbReference type="InterPro" id="IPR017136">
    <property type="entry name" value="UCP037205"/>
</dbReference>
<proteinExistence type="predicted"/>
<dbReference type="AlphaFoldDB" id="A0A4R5MI21"/>
<sequence length="48" mass="5798">MKTVKKSDLPTKSCLTCNLPFTWRKKWEKNWDDVKYCSLKCRTNKTKD</sequence>
<comment type="caution">
    <text evidence="1">The sequence shown here is derived from an EMBL/GenBank/DDBJ whole genome shotgun (WGS) entry which is preliminary data.</text>
</comment>
<dbReference type="PANTHER" id="PTHR37463">
    <property type="entry name" value="GSL3115 PROTEIN"/>
    <property type="match status" value="1"/>
</dbReference>
<accession>A0A4R5MI21</accession>
<dbReference type="PANTHER" id="PTHR37463:SF1">
    <property type="entry name" value="DUF2256 DOMAIN-CONTAINING PROTEIN"/>
    <property type="match status" value="1"/>
</dbReference>
<protein>
    <submittedName>
        <fullName evidence="1">DUF2256 domain-containing protein</fullName>
    </submittedName>
</protein>
<organism evidence="1 2">
    <name type="scientific">Pedobacter changchengzhani</name>
    <dbReference type="NCBI Taxonomy" id="2529274"/>
    <lineage>
        <taxon>Bacteria</taxon>
        <taxon>Pseudomonadati</taxon>
        <taxon>Bacteroidota</taxon>
        <taxon>Sphingobacteriia</taxon>
        <taxon>Sphingobacteriales</taxon>
        <taxon>Sphingobacteriaceae</taxon>
        <taxon>Pedobacter</taxon>
    </lineage>
</organism>
<keyword evidence="2" id="KW-1185">Reference proteome</keyword>